<keyword evidence="7 16" id="KW-0812">Transmembrane</keyword>
<dbReference type="InterPro" id="IPR000700">
    <property type="entry name" value="PAS-assoc_C"/>
</dbReference>
<proteinExistence type="predicted"/>
<dbReference type="Pfam" id="PF13426">
    <property type="entry name" value="PAS_9"/>
    <property type="match status" value="2"/>
</dbReference>
<dbReference type="InterPro" id="IPR001789">
    <property type="entry name" value="Sig_transdc_resp-reg_receiver"/>
</dbReference>
<dbReference type="SMART" id="SM00388">
    <property type="entry name" value="HisKA"/>
    <property type="match status" value="1"/>
</dbReference>
<dbReference type="Gene3D" id="3.30.450.20">
    <property type="entry name" value="PAS domain"/>
    <property type="match status" value="2"/>
</dbReference>
<dbReference type="CDD" id="cd17546">
    <property type="entry name" value="REC_hyHK_CKI1_RcsC-like"/>
    <property type="match status" value="2"/>
</dbReference>
<evidence type="ECO:0000256" key="9">
    <source>
        <dbReference type="ARBA" id="ARBA00022777"/>
    </source>
</evidence>
<evidence type="ECO:0000256" key="1">
    <source>
        <dbReference type="ARBA" id="ARBA00000085"/>
    </source>
</evidence>
<evidence type="ECO:0000259" key="19">
    <source>
        <dbReference type="PROSITE" id="PS50112"/>
    </source>
</evidence>
<keyword evidence="24" id="KW-1185">Reference proteome</keyword>
<dbReference type="CDD" id="cd00082">
    <property type="entry name" value="HisKA"/>
    <property type="match status" value="1"/>
</dbReference>
<keyword evidence="11 16" id="KW-1133">Transmembrane helix</keyword>
<dbReference type="InterPro" id="IPR036097">
    <property type="entry name" value="HisK_dim/P_sf"/>
</dbReference>
<dbReference type="Gene3D" id="1.20.120.160">
    <property type="entry name" value="HPT domain"/>
    <property type="match status" value="1"/>
</dbReference>
<sequence length="1263" mass="136192">MLNTQSSPAWRGRPRVSVAVVLVATIVCIVTALLALVGSLAFHYYSAERWRTFEDRLNLAAEQLASALVPPVWNLEYDQIGQIAYSRLRDPDIAGVVVEIDAQTLIFGRDGDGAAQRMSLPYATAGLHEQARAISFGGERIGTLVLHASSDMLEVELAQTRLYMLMFAFVLDVVLILSLYVVVRRLVIRPLRQVERYADEISHVGDSSIALDDLRFLGELDGLKCSIDNMVRALAARNRELERTNARFERVTRQFPLPLRIAENSGRILLVNECFTATFGYTAEELPDLPAWYDKAYPDDAYRATALAAWDRAVVDAAAGAGRVQVGHFRIVCRDGSVKVVDVSGVRFEDITVGVMQDITERVTAEDELARHREHLEELVEQRTEELAATYVRLEETQFAMDHAGIAIQWYEAGSGRISYVNDHACRLYGYGRDQLLGRPITDLAPAIDASVVVAPSGGEASHQRIEATVHRRDGSALAVEFMIYRQAADAGHEGDFISFATDISQRKEAEQALISARVNAEAAAAARSQFLANMSHEIRTPMNAIIGMTQLALQCELEPRQRNFIQKANAAALSLLGIINDILDFSKIESGNLRVEQVDLDLDRVLDDLAAMLGLKAEEKSLELLFDVAPDVPRRLVGDPLRLTQVLINLVSNAIKFTEHGQVVVRCRCEPALAGEVLLRFEVEDSGIGIDEAQLAQLFKPFSQGDGSISRRFGGTGLGLTISRHLVELMGGRIDVSSQPGRGSVFAFAVPAVVQSDQTPRAAMAWAGLHKSRVLVVDDHPEAREVLAAQLASMQAEVECAACARDALAMMRGAPPFDLLITDWRMPGMDGVELVRAIQHDEEVAHPRAIIMVSAFGVEALRAACADVQVGAILPKPASPSTLLEAIQSALGADASSDLPQAGLQPRPGSRSLTGLRILLVEDNPINQELALEMLARAGAEVLTAGDGEQALRQLDPGPACDCVLMDVQMPHMDGLEATRRLRAQARFAALPIIAMTAGALPEERALTQAAGMNDHLVKPIDVDLMLTTILRWCGRGKLGAGGAGQDVARPGEKAGDAPVVLDLEHGLKLAGGNGMLQRRLLALHAGNSADLVARLRAAAAAGDREALRGLAHRIKGETAVLGAAEAQVFATRLEACSRECGSALLQTEVAALCAALERLSARIENLPAPGSGSRAYTGTATLSERIASLRCLLESADADAVEAVIELRACLSDARAEAGCERLAGLVEGYAFDQALAELDRLAEAWGVVGGAAEPGKEEPR</sequence>
<dbReference type="PROSITE" id="PS50110">
    <property type="entry name" value="RESPONSE_REGULATORY"/>
    <property type="match status" value="2"/>
</dbReference>
<dbReference type="InterPro" id="IPR011006">
    <property type="entry name" value="CheY-like_superfamily"/>
</dbReference>
<dbReference type="NCBIfam" id="TIGR00229">
    <property type="entry name" value="sensory_box"/>
    <property type="match status" value="2"/>
</dbReference>
<feature type="domain" description="Response regulatory" evidence="18">
    <location>
        <begin position="774"/>
        <end position="892"/>
    </location>
</feature>
<evidence type="ECO:0000256" key="14">
    <source>
        <dbReference type="PROSITE-ProRule" id="PRU00110"/>
    </source>
</evidence>
<evidence type="ECO:0000256" key="5">
    <source>
        <dbReference type="ARBA" id="ARBA00022553"/>
    </source>
</evidence>
<dbReference type="Pfam" id="PF00072">
    <property type="entry name" value="Response_reg"/>
    <property type="match status" value="2"/>
</dbReference>
<dbReference type="PROSITE" id="PS50113">
    <property type="entry name" value="PAC"/>
    <property type="match status" value="1"/>
</dbReference>
<dbReference type="SUPFAM" id="SSF47226">
    <property type="entry name" value="Histidine-containing phosphotransfer domain, HPT domain"/>
    <property type="match status" value="1"/>
</dbReference>
<dbReference type="PANTHER" id="PTHR45339">
    <property type="entry name" value="HYBRID SIGNAL TRANSDUCTION HISTIDINE KINASE J"/>
    <property type="match status" value="1"/>
</dbReference>
<evidence type="ECO:0000256" key="10">
    <source>
        <dbReference type="ARBA" id="ARBA00022840"/>
    </source>
</evidence>
<organism evidence="23 24">
    <name type="scientific">Thauera mechernichensis</name>
    <dbReference type="NCBI Taxonomy" id="82788"/>
    <lineage>
        <taxon>Bacteria</taxon>
        <taxon>Pseudomonadati</taxon>
        <taxon>Pseudomonadota</taxon>
        <taxon>Betaproteobacteria</taxon>
        <taxon>Rhodocyclales</taxon>
        <taxon>Zoogloeaceae</taxon>
        <taxon>Thauera</taxon>
    </lineage>
</organism>
<keyword evidence="6" id="KW-0808">Transferase</keyword>
<dbReference type="Pfam" id="PF00512">
    <property type="entry name" value="HisKA"/>
    <property type="match status" value="1"/>
</dbReference>
<dbReference type="Proteomes" id="UP001597158">
    <property type="component" value="Unassembled WGS sequence"/>
</dbReference>
<dbReference type="Gene3D" id="6.10.340.10">
    <property type="match status" value="1"/>
</dbReference>
<feature type="modified residue" description="Phosphohistidine" evidence="14">
    <location>
        <position position="1114"/>
    </location>
</feature>
<evidence type="ECO:0000313" key="23">
    <source>
        <dbReference type="EMBL" id="MFD1262031.1"/>
    </source>
</evidence>
<evidence type="ECO:0000256" key="4">
    <source>
        <dbReference type="ARBA" id="ARBA00022475"/>
    </source>
</evidence>
<dbReference type="EC" id="2.7.13.3" evidence="3"/>
<evidence type="ECO:0000259" key="21">
    <source>
        <dbReference type="PROSITE" id="PS50885"/>
    </source>
</evidence>
<accession>A0ABW3W7V0</accession>
<feature type="domain" description="Histidine kinase" evidence="17">
    <location>
        <begin position="534"/>
        <end position="755"/>
    </location>
</feature>
<dbReference type="InterPro" id="IPR035965">
    <property type="entry name" value="PAS-like_dom_sf"/>
</dbReference>
<keyword evidence="5 15" id="KW-0597">Phosphoprotein</keyword>
<comment type="subcellular location">
    <subcellularLocation>
        <location evidence="2">Cell membrane</location>
        <topology evidence="2">Multi-pass membrane protein</topology>
    </subcellularLocation>
</comment>
<evidence type="ECO:0000256" key="6">
    <source>
        <dbReference type="ARBA" id="ARBA00022679"/>
    </source>
</evidence>
<dbReference type="RefSeq" id="WP_277830380.1">
    <property type="nucleotide sequence ID" value="NZ_JARQZE010000001.1"/>
</dbReference>
<evidence type="ECO:0000259" key="20">
    <source>
        <dbReference type="PROSITE" id="PS50113"/>
    </source>
</evidence>
<feature type="domain" description="HAMP" evidence="21">
    <location>
        <begin position="185"/>
        <end position="239"/>
    </location>
</feature>
<dbReference type="Pfam" id="PF01627">
    <property type="entry name" value="Hpt"/>
    <property type="match status" value="1"/>
</dbReference>
<dbReference type="CDD" id="cd00130">
    <property type="entry name" value="PAS"/>
    <property type="match status" value="2"/>
</dbReference>
<dbReference type="SMART" id="SM00091">
    <property type="entry name" value="PAS"/>
    <property type="match status" value="2"/>
</dbReference>
<name>A0ABW3W7V0_9RHOO</name>
<dbReference type="Gene3D" id="3.40.50.2300">
    <property type="match status" value="2"/>
</dbReference>
<feature type="domain" description="HPt" evidence="22">
    <location>
        <begin position="1075"/>
        <end position="1168"/>
    </location>
</feature>
<dbReference type="InterPro" id="IPR000014">
    <property type="entry name" value="PAS"/>
</dbReference>
<feature type="domain" description="PAC" evidence="20">
    <location>
        <begin position="464"/>
        <end position="516"/>
    </location>
</feature>
<gene>
    <name evidence="23" type="ORF">ACFQ4M_00455</name>
</gene>
<dbReference type="InterPro" id="IPR005467">
    <property type="entry name" value="His_kinase_dom"/>
</dbReference>
<evidence type="ECO:0000256" key="11">
    <source>
        <dbReference type="ARBA" id="ARBA00022989"/>
    </source>
</evidence>
<evidence type="ECO:0000256" key="12">
    <source>
        <dbReference type="ARBA" id="ARBA00023012"/>
    </source>
</evidence>
<feature type="transmembrane region" description="Helical" evidence="16">
    <location>
        <begin position="162"/>
        <end position="183"/>
    </location>
</feature>
<dbReference type="SMART" id="SM00448">
    <property type="entry name" value="REC"/>
    <property type="match status" value="2"/>
</dbReference>
<dbReference type="InterPro" id="IPR003661">
    <property type="entry name" value="HisK_dim/P_dom"/>
</dbReference>
<comment type="caution">
    <text evidence="23">The sequence shown here is derived from an EMBL/GenBank/DDBJ whole genome shotgun (WGS) entry which is preliminary data.</text>
</comment>
<dbReference type="SMART" id="SM00387">
    <property type="entry name" value="HATPase_c"/>
    <property type="match status" value="1"/>
</dbReference>
<evidence type="ECO:0000256" key="16">
    <source>
        <dbReference type="SAM" id="Phobius"/>
    </source>
</evidence>
<dbReference type="CDD" id="cd16922">
    <property type="entry name" value="HATPase_EvgS-ArcB-TorS-like"/>
    <property type="match status" value="1"/>
</dbReference>
<feature type="domain" description="Response regulatory" evidence="18">
    <location>
        <begin position="918"/>
        <end position="1035"/>
    </location>
</feature>
<dbReference type="InterPro" id="IPR003594">
    <property type="entry name" value="HATPase_dom"/>
</dbReference>
<keyword evidence="13 16" id="KW-0472">Membrane</keyword>
<dbReference type="Gene3D" id="1.10.287.130">
    <property type="match status" value="1"/>
</dbReference>
<dbReference type="Pfam" id="PF02518">
    <property type="entry name" value="HATPase_c"/>
    <property type="match status" value="1"/>
</dbReference>
<dbReference type="Gene3D" id="3.30.565.10">
    <property type="entry name" value="Histidine kinase-like ATPase, C-terminal domain"/>
    <property type="match status" value="1"/>
</dbReference>
<evidence type="ECO:0000313" key="24">
    <source>
        <dbReference type="Proteomes" id="UP001597158"/>
    </source>
</evidence>
<dbReference type="SUPFAM" id="SSF52172">
    <property type="entry name" value="CheY-like"/>
    <property type="match status" value="2"/>
</dbReference>
<comment type="catalytic activity">
    <reaction evidence="1">
        <text>ATP + protein L-histidine = ADP + protein N-phospho-L-histidine.</text>
        <dbReference type="EC" id="2.7.13.3"/>
    </reaction>
</comment>
<dbReference type="PRINTS" id="PR00344">
    <property type="entry name" value="BCTRLSENSOR"/>
</dbReference>
<dbReference type="InterPro" id="IPR008207">
    <property type="entry name" value="Sig_transdc_His_kin_Hpt_dom"/>
</dbReference>
<dbReference type="EMBL" id="JBHTMC010000001">
    <property type="protein sequence ID" value="MFD1262031.1"/>
    <property type="molecule type" value="Genomic_DNA"/>
</dbReference>
<keyword evidence="8" id="KW-0547">Nucleotide-binding</keyword>
<keyword evidence="10" id="KW-0067">ATP-binding</keyword>
<dbReference type="SUPFAM" id="SSF55785">
    <property type="entry name" value="PYP-like sensor domain (PAS domain)"/>
    <property type="match status" value="2"/>
</dbReference>
<feature type="transmembrane region" description="Helical" evidence="16">
    <location>
        <begin position="20"/>
        <end position="42"/>
    </location>
</feature>
<dbReference type="SUPFAM" id="SSF55874">
    <property type="entry name" value="ATPase domain of HSP90 chaperone/DNA topoisomerase II/histidine kinase"/>
    <property type="match status" value="1"/>
</dbReference>
<evidence type="ECO:0000256" key="3">
    <source>
        <dbReference type="ARBA" id="ARBA00012438"/>
    </source>
</evidence>
<feature type="domain" description="PAS" evidence="19">
    <location>
        <begin position="244"/>
        <end position="300"/>
    </location>
</feature>
<evidence type="ECO:0000256" key="2">
    <source>
        <dbReference type="ARBA" id="ARBA00004651"/>
    </source>
</evidence>
<reference evidence="24" key="1">
    <citation type="journal article" date="2019" name="Int. J. Syst. Evol. Microbiol.">
        <title>The Global Catalogue of Microorganisms (GCM) 10K type strain sequencing project: providing services to taxonomists for standard genome sequencing and annotation.</title>
        <authorList>
            <consortium name="The Broad Institute Genomics Platform"/>
            <consortium name="The Broad Institute Genome Sequencing Center for Infectious Disease"/>
            <person name="Wu L."/>
            <person name="Ma J."/>
        </authorList>
    </citation>
    <scope>NUCLEOTIDE SEQUENCE [LARGE SCALE GENOMIC DNA]</scope>
    <source>
        <strain evidence="24">CCUG 48884</strain>
    </source>
</reference>
<dbReference type="InterPro" id="IPR036890">
    <property type="entry name" value="HATPase_C_sf"/>
</dbReference>
<keyword evidence="4" id="KW-1003">Cell membrane</keyword>
<evidence type="ECO:0000256" key="15">
    <source>
        <dbReference type="PROSITE-ProRule" id="PRU00169"/>
    </source>
</evidence>
<dbReference type="PROSITE" id="PS50109">
    <property type="entry name" value="HIS_KIN"/>
    <property type="match status" value="1"/>
</dbReference>
<protein>
    <recommendedName>
        <fullName evidence="3">histidine kinase</fullName>
        <ecNumber evidence="3">2.7.13.3</ecNumber>
    </recommendedName>
</protein>
<feature type="domain" description="PAS" evidence="19">
    <location>
        <begin position="415"/>
        <end position="473"/>
    </location>
</feature>
<dbReference type="InterPro" id="IPR036641">
    <property type="entry name" value="HPT_dom_sf"/>
</dbReference>
<evidence type="ECO:0000256" key="8">
    <source>
        <dbReference type="ARBA" id="ARBA00022741"/>
    </source>
</evidence>
<dbReference type="SUPFAM" id="SSF47384">
    <property type="entry name" value="Homodimeric domain of signal transducing histidine kinase"/>
    <property type="match status" value="1"/>
</dbReference>
<dbReference type="InterPro" id="IPR004358">
    <property type="entry name" value="Sig_transdc_His_kin-like_C"/>
</dbReference>
<feature type="modified residue" description="4-aspartylphosphate" evidence="15">
    <location>
        <position position="824"/>
    </location>
</feature>
<dbReference type="InterPro" id="IPR003660">
    <property type="entry name" value="HAMP_dom"/>
</dbReference>
<dbReference type="PROSITE" id="PS50112">
    <property type="entry name" value="PAS"/>
    <property type="match status" value="2"/>
</dbReference>
<keyword evidence="9" id="KW-0418">Kinase</keyword>
<evidence type="ECO:0000256" key="13">
    <source>
        <dbReference type="ARBA" id="ARBA00023136"/>
    </source>
</evidence>
<feature type="modified residue" description="4-aspartylphosphate" evidence="15">
    <location>
        <position position="968"/>
    </location>
</feature>
<keyword evidence="12" id="KW-0902">Two-component regulatory system</keyword>
<evidence type="ECO:0000259" key="22">
    <source>
        <dbReference type="PROSITE" id="PS50894"/>
    </source>
</evidence>
<evidence type="ECO:0000256" key="7">
    <source>
        <dbReference type="ARBA" id="ARBA00022692"/>
    </source>
</evidence>
<dbReference type="PROSITE" id="PS50885">
    <property type="entry name" value="HAMP"/>
    <property type="match status" value="1"/>
</dbReference>
<evidence type="ECO:0000259" key="17">
    <source>
        <dbReference type="PROSITE" id="PS50109"/>
    </source>
</evidence>
<dbReference type="PROSITE" id="PS50894">
    <property type="entry name" value="HPT"/>
    <property type="match status" value="1"/>
</dbReference>
<evidence type="ECO:0000259" key="18">
    <source>
        <dbReference type="PROSITE" id="PS50110"/>
    </source>
</evidence>
<dbReference type="PANTHER" id="PTHR45339:SF1">
    <property type="entry name" value="HYBRID SIGNAL TRANSDUCTION HISTIDINE KINASE J"/>
    <property type="match status" value="1"/>
</dbReference>